<organism evidence="2 3">
    <name type="scientific">Lentinula aciculospora</name>
    <dbReference type="NCBI Taxonomy" id="153920"/>
    <lineage>
        <taxon>Eukaryota</taxon>
        <taxon>Fungi</taxon>
        <taxon>Dikarya</taxon>
        <taxon>Basidiomycota</taxon>
        <taxon>Agaricomycotina</taxon>
        <taxon>Agaricomycetes</taxon>
        <taxon>Agaricomycetidae</taxon>
        <taxon>Agaricales</taxon>
        <taxon>Marasmiineae</taxon>
        <taxon>Omphalotaceae</taxon>
        <taxon>Lentinula</taxon>
    </lineage>
</organism>
<protein>
    <submittedName>
        <fullName evidence="2">Uncharacterized protein</fullName>
    </submittedName>
</protein>
<feature type="compositionally biased region" description="Basic and acidic residues" evidence="1">
    <location>
        <begin position="91"/>
        <end position="104"/>
    </location>
</feature>
<proteinExistence type="predicted"/>
<comment type="caution">
    <text evidence="2">The sequence shown here is derived from an EMBL/GenBank/DDBJ whole genome shotgun (WGS) entry which is preliminary data.</text>
</comment>
<reference evidence="2" key="1">
    <citation type="submission" date="2022-08" db="EMBL/GenBank/DDBJ databases">
        <title>A Global Phylogenomic Analysis of the Shiitake Genus Lentinula.</title>
        <authorList>
            <consortium name="DOE Joint Genome Institute"/>
            <person name="Sierra-Patev S."/>
            <person name="Min B."/>
            <person name="Naranjo-Ortiz M."/>
            <person name="Looney B."/>
            <person name="Konkel Z."/>
            <person name="Slot J.C."/>
            <person name="Sakamoto Y."/>
            <person name="Steenwyk J.L."/>
            <person name="Rokas A."/>
            <person name="Carro J."/>
            <person name="Camarero S."/>
            <person name="Ferreira P."/>
            <person name="Molpeceres G."/>
            <person name="Ruiz-Duenas F.J."/>
            <person name="Serrano A."/>
            <person name="Henrissat B."/>
            <person name="Drula E."/>
            <person name="Hughes K.W."/>
            <person name="Mata J.L."/>
            <person name="Ishikawa N.K."/>
            <person name="Vargas-Isla R."/>
            <person name="Ushijima S."/>
            <person name="Smith C.A."/>
            <person name="Ahrendt S."/>
            <person name="Andreopoulos W."/>
            <person name="He G."/>
            <person name="Labutti K."/>
            <person name="Lipzen A."/>
            <person name="Ng V."/>
            <person name="Riley R."/>
            <person name="Sandor L."/>
            <person name="Barry K."/>
            <person name="Martinez A.T."/>
            <person name="Xiao Y."/>
            <person name="Gibbons J.G."/>
            <person name="Terashima K."/>
            <person name="Grigoriev I.V."/>
            <person name="Hibbett D.S."/>
        </authorList>
    </citation>
    <scope>NUCLEOTIDE SEQUENCE</scope>
    <source>
        <strain evidence="2">JLM2183</strain>
    </source>
</reference>
<dbReference type="EMBL" id="JAOTPV010000009">
    <property type="protein sequence ID" value="KAJ4478328.1"/>
    <property type="molecule type" value="Genomic_DNA"/>
</dbReference>
<feature type="region of interest" description="Disordered" evidence="1">
    <location>
        <begin position="52"/>
        <end position="201"/>
    </location>
</feature>
<evidence type="ECO:0000313" key="2">
    <source>
        <dbReference type="EMBL" id="KAJ4478328.1"/>
    </source>
</evidence>
<dbReference type="AlphaFoldDB" id="A0A9W9DN45"/>
<keyword evidence="3" id="KW-1185">Reference proteome</keyword>
<sequence length="219" mass="23670">MAEEEDIDTETIQAQIDLSMSITNDLVSSWLKPSNKPKTPYNQALEAELKEHMRKPPRLGVGASIPESISVSSREMARLKGSLVGKGKKRSREEEGESSHKLSSDDEGESRAGAIRKKTIPNPFTMPTPKKKKSSQADDAMNGESGASVKPSGKPSSDTTDYTLLAPSRGIFSQHDASQNKKLMNADQGHRSRGSSPPLLATNLEELKGIVIPASMISI</sequence>
<dbReference type="Proteomes" id="UP001150266">
    <property type="component" value="Unassembled WGS sequence"/>
</dbReference>
<evidence type="ECO:0000313" key="3">
    <source>
        <dbReference type="Proteomes" id="UP001150266"/>
    </source>
</evidence>
<gene>
    <name evidence="2" type="ORF">J3R30DRAFT_3480517</name>
</gene>
<name>A0A9W9DN45_9AGAR</name>
<evidence type="ECO:0000256" key="1">
    <source>
        <dbReference type="SAM" id="MobiDB-lite"/>
    </source>
</evidence>
<accession>A0A9W9DN45</accession>
<dbReference type="OrthoDB" id="3438340at2759"/>